<evidence type="ECO:0000256" key="2">
    <source>
        <dbReference type="ARBA" id="ARBA00022679"/>
    </source>
</evidence>
<keyword evidence="6" id="KW-1185">Reference proteome</keyword>
<dbReference type="GO" id="GO:0004843">
    <property type="term" value="F:cysteine-type deubiquitinase activity"/>
    <property type="evidence" value="ECO:0007669"/>
    <property type="project" value="InterPro"/>
</dbReference>
<feature type="domain" description="USP" evidence="4">
    <location>
        <begin position="1879"/>
        <end position="2206"/>
    </location>
</feature>
<feature type="compositionally biased region" description="Polar residues" evidence="3">
    <location>
        <begin position="384"/>
        <end position="401"/>
    </location>
</feature>
<evidence type="ECO:0000256" key="1">
    <source>
        <dbReference type="ARBA" id="ARBA00007274"/>
    </source>
</evidence>
<evidence type="ECO:0000313" key="6">
    <source>
        <dbReference type="Proteomes" id="UP001213681"/>
    </source>
</evidence>
<dbReference type="CDD" id="cd03357">
    <property type="entry name" value="LbH_MAT_GAT"/>
    <property type="match status" value="1"/>
</dbReference>
<dbReference type="Gene3D" id="3.90.70.10">
    <property type="entry name" value="Cysteine proteinases"/>
    <property type="match status" value="1"/>
</dbReference>
<dbReference type="Pfam" id="PF12464">
    <property type="entry name" value="Mac"/>
    <property type="match status" value="1"/>
</dbReference>
<dbReference type="EMBL" id="JAPVEA010000008">
    <property type="protein sequence ID" value="KAJ5438227.1"/>
    <property type="molecule type" value="Genomic_DNA"/>
</dbReference>
<dbReference type="InterPro" id="IPR001394">
    <property type="entry name" value="Peptidase_C19_UCH"/>
</dbReference>
<reference evidence="5" key="1">
    <citation type="submission" date="2022-12" db="EMBL/GenBank/DDBJ databases">
        <authorList>
            <person name="Petersen C."/>
        </authorList>
    </citation>
    <scope>NUCLEOTIDE SEQUENCE</scope>
    <source>
        <strain evidence="5">IBT 16125</strain>
    </source>
</reference>
<dbReference type="InterPro" id="IPR028889">
    <property type="entry name" value="USP"/>
</dbReference>
<comment type="similarity">
    <text evidence="1">Belongs to the transferase hexapeptide repeat family.</text>
</comment>
<dbReference type="Pfam" id="PF00132">
    <property type="entry name" value="Hexapep"/>
    <property type="match status" value="1"/>
</dbReference>
<sequence>MAELTEREKMLRGELFVSFTPDLIAARNRCKYAYTRYNNAGEVPRRRLVELWKDVIEDTTPLPPQLEDPVADDELFKDEPWIEPPVKADYGFNVIIGKNVFINSNCVFIDSLPITIGSRTLFGPNVSLFAGTHPVDPAVRNGMEGPEMGAPITIGEDCWIGGNVTILPGVTIGKGSTVGAGSVVTKHNVTDLQSRILVSRPPKKLSIARSLDLSPPKHTSPSTQQAHTSRRWIPASFALSSPCPHLTFLTPANPPRPEENVMAEPPPASSRTPPGAPLNDPTRPLNDLMEEPGPERVQKRPRLDSGSGVAPSVSIDPTAVAASVPSSTVATPPPAPALEMDTTPDQVRPAKVTINVKSPTSETDMANATHDPSPVPGGARPESTEPNATPSDVISISSSPAHSPEIQAGDPEDMDGNWRPLADAVQEEELVEVHDLAAPLVDSFPKVRENLSPRDNVVRIVTMIQKADSRDADAASAVKSWMDDCVKNLDRLTLEEFGEAPDFWQQFPDVVESVLRRPHELLIDDGSGSGPWACLEEFLLDFVQIALQVMRIDTMIMRHLLDDPELPAQDSLCKDYLQPLTFVLLSPKTPIPLYRALDRKYPTDTNEMLVRIRAKALAPPIDLVHTLSEWTALILELTPRHTHLTGCLGHIMLIVNALVDSHLERGQDVDLDGSDSPLPESASIQALYDMVHLIDDKYQEWITKKAAWATSDLSEQLLRAISHNYKHHCARNPEFVNQLSKDLSIPLPEDASLEEKSLIIFWMWKLGVLKKHIMEGRMELRVHGVETMQSDLVHVWRSSISSNPGGVNLPFVKQLVRFIQDNKIVDYLVGVDSHPQLISRSSNIIGFLIVTDTYTNSVTDVIWKTVTESQDGRIVSEVLLMLVRTFNMHITASAALLYVCQKVLELPLTRFDTGMLEFCNRLLSRMCDHPSDRRISGSSDHDWVDALPLQLCVRLIRDSTAAEDLSVEQKKSLQRFGSQKLMGFIAAGISEADRMGIYERCIQDIAERNQFTTGSIQVLSALVPAHDVQEMLKLATDFNLTGLVIDDMLHAVKDDHDDSANDFSLLGLVSRLTILFRLIDMVPETITPELGMALWDDILLSKTLTQEGRQAVWNMLVTALSQCTEANPFLHRCIHEYLPSLVPKDYTKEILAFAKQAIIYQVRFNPPSPAGEGEVVTIPGIDRIWTFILTAPPGTIEVQATEFAVKVYLDHSIIVNSPQSAIEATHISLVERCVDQLKSAAATLKAAADANGDSSMDSETETGEMSSEELRFRRSLYFLHHLLSGLRARPHYNSPRGSPPILPERPIKGEPINISWQSFNGSTNSKVKNLLIGDLSTAGELVERLIQLTGFSKFTAIAGGQRIDLMKDPEITVKDMKVLHTGLLLIRKAPDSQEVSRAGNGGQPLTSVDSEVLKHFDELYDLLALNDDLAREIYEFLVTFSPQPRIRSLVKSESSTAEDLFPLDRPFVAFYSFSALLACLLEEALEDEPNQAFISHSIEVMVTFLMADELLESLVRDRTRLHLTSTAVECLLDAIALYSATDDGTLVANKKDSLVKRLLYFIETARSMTPRPLLNMSTIQKLVCNSFGVLVEGSIRDQAFWAAVKQETQLGPLIKALLLEDTRQPIRSDVSERIRRTCSAAKSMKQSSKKLAKSNSPSPSTPDSPAQIDMLATVWDAFVQTIPMTPEYASQSAEFFNVALWVFRSVAEKSPRDVIFSQYLKQWSEVMLRHETEEFIGREAVDNLLLGFAGLLEQCLESADSANVDLETFNLAEQIISKYLFPELANENDEVIVPSTPHMHTETRQKLYSIIRLLCKRSDDNVARIMQHLEGVIPRGESSYISSVPGTVPSNNIILIDESYSPTWCHDRTKMIRAPEGYAGLRNLSNTCYLNSLMTQLFMNTEFRKFMFKLNIIDPNMSQKLLDETQRLFAWMQDTWMKSVDPEGFVESIRTYDNELIDVTVQMDVDEFYNLLFDRWEAQIMDPEEKKVFRSFYGGQLVQQIKSKECSHISEREEPFSAIQCDIKGKASLDESLQAYVEGEIMQGDNKYFCSGCGRHVDAVKRACLKDVPDNLIFHLKRFDFDMVTMMRSKINDEFKFPRLIDMTPYKVEHLSDPGSPVEPDMFELVGVLVHTGTAESGHYYSYTRERSSNGTTPLWVEFNDSDVSKFDPATIADHCFGGQTETGHNMGGVQINKVWNAYMLFYQRVSTMEQATQNILPLKPSYPARVPVPTAFANHIAMDNELFIRTYCLLEPAYTKLVPELLYRVRQMDPNSAGHHQLQMMGIELGLDTLEQLIARTKEPAGLLGVYEELRVLIRTPHGALRALQWFARWPTTMRNLVLRIFQYEVRQKEVSIIVDAVRCLKIFLQAPGIDDEKRALWEKELEETIGTIVSMLAELWPAIHTVPRVWDEYFEFLIKLVELGQETTDAILANGMLVKCLEIVWLDSEDRKNLKSRYPGYCRLLDKGRQFPYRNLMTLFAMLFQRIDFSIPPVPANSPRTMAPDGRVSLSTAEARYLKPLEYQKPSDDSAVLLFLMKLLQHDQICVQPEVSQVIVASLLEAEPQIGFLPHVLKTLEVGLRYSPAELCIPFLECAVVFCKHSPDEDSITGLINFVAKGVESINNSAGNEHLEFFTQLCSISNERLQLDSEWFIAAVEERIPDFVPTLLIYNHPNVRRRTTDVLRSLLFIGDKNEMTEEEARKRYARIARELTHACVQRIISVFLDSQVRSVDSRIVNPITSTVTHCLETYFDEDNEDDQRDIQQANAILLRLQEITVDVPDDLASDSELASPEEWEATSALASDSEIGLAGTP</sequence>
<feature type="compositionally biased region" description="Low complexity" evidence="3">
    <location>
        <begin position="1653"/>
        <end position="1665"/>
    </location>
</feature>
<feature type="compositionally biased region" description="Acidic residues" evidence="3">
    <location>
        <begin position="2781"/>
        <end position="2794"/>
    </location>
</feature>
<dbReference type="SMART" id="SM01266">
    <property type="entry name" value="Mac"/>
    <property type="match status" value="1"/>
</dbReference>
<dbReference type="GO" id="GO:0005829">
    <property type="term" value="C:cytosol"/>
    <property type="evidence" value="ECO:0007669"/>
    <property type="project" value="TreeGrafter"/>
</dbReference>
<dbReference type="InterPro" id="IPR024688">
    <property type="entry name" value="Mac_dom"/>
</dbReference>
<accession>A0AAD6BX31</accession>
<dbReference type="InterPro" id="IPR038765">
    <property type="entry name" value="Papain-like_cys_pep_sf"/>
</dbReference>
<dbReference type="InterPro" id="IPR018200">
    <property type="entry name" value="USP_CS"/>
</dbReference>
<dbReference type="InterPro" id="IPR011004">
    <property type="entry name" value="Trimer_LpxA-like_sf"/>
</dbReference>
<feature type="compositionally biased region" description="Polar residues" evidence="3">
    <location>
        <begin position="355"/>
        <end position="366"/>
    </location>
</feature>
<comment type="caution">
    <text evidence="5">The sequence shown here is derived from an EMBL/GenBank/DDBJ whole genome shotgun (WGS) entry which is preliminary data.</text>
</comment>
<dbReference type="InterPro" id="IPR001451">
    <property type="entry name" value="Hexapep"/>
</dbReference>
<feature type="region of interest" description="Disordered" evidence="3">
    <location>
        <begin position="207"/>
        <end position="229"/>
    </location>
</feature>
<dbReference type="InterPro" id="IPR016024">
    <property type="entry name" value="ARM-type_fold"/>
</dbReference>
<dbReference type="RefSeq" id="XP_056761456.1">
    <property type="nucleotide sequence ID" value="XM_056912607.1"/>
</dbReference>
<feature type="compositionally biased region" description="Low complexity" evidence="3">
    <location>
        <begin position="317"/>
        <end position="330"/>
    </location>
</feature>
<evidence type="ECO:0000313" key="5">
    <source>
        <dbReference type="EMBL" id="KAJ5438227.1"/>
    </source>
</evidence>
<dbReference type="GO" id="GO:0005634">
    <property type="term" value="C:nucleus"/>
    <property type="evidence" value="ECO:0007669"/>
    <property type="project" value="TreeGrafter"/>
</dbReference>
<dbReference type="PROSITE" id="PS00973">
    <property type="entry name" value="USP_2"/>
    <property type="match status" value="1"/>
</dbReference>
<keyword evidence="2" id="KW-0808">Transferase</keyword>
<dbReference type="FunFam" id="3.90.70.10:FF:000136">
    <property type="entry name" value="Ubiquitin C-terminal hydrolase, putative"/>
    <property type="match status" value="1"/>
</dbReference>
<reference evidence="5" key="2">
    <citation type="journal article" date="2023" name="IMA Fungus">
        <title>Comparative genomic study of the Penicillium genus elucidates a diverse pangenome and 15 lateral gene transfer events.</title>
        <authorList>
            <person name="Petersen C."/>
            <person name="Sorensen T."/>
            <person name="Nielsen M.R."/>
            <person name="Sondergaard T.E."/>
            <person name="Sorensen J.L."/>
            <person name="Fitzpatrick D.A."/>
            <person name="Frisvad J.C."/>
            <person name="Nielsen K.L."/>
        </authorList>
    </citation>
    <scope>NUCLEOTIDE SEQUENCE</scope>
    <source>
        <strain evidence="5">IBT 16125</strain>
    </source>
</reference>
<evidence type="ECO:0000259" key="4">
    <source>
        <dbReference type="PROSITE" id="PS50235"/>
    </source>
</evidence>
<evidence type="ECO:0000256" key="3">
    <source>
        <dbReference type="SAM" id="MobiDB-lite"/>
    </source>
</evidence>
<dbReference type="Proteomes" id="UP001213681">
    <property type="component" value="Unassembled WGS sequence"/>
</dbReference>
<dbReference type="InterPro" id="IPR050164">
    <property type="entry name" value="Peptidase_C19"/>
</dbReference>
<organism evidence="5 6">
    <name type="scientific">Penicillium daleae</name>
    <dbReference type="NCBI Taxonomy" id="63821"/>
    <lineage>
        <taxon>Eukaryota</taxon>
        <taxon>Fungi</taxon>
        <taxon>Dikarya</taxon>
        <taxon>Ascomycota</taxon>
        <taxon>Pezizomycotina</taxon>
        <taxon>Eurotiomycetes</taxon>
        <taxon>Eurotiomycetidae</taxon>
        <taxon>Eurotiales</taxon>
        <taxon>Aspergillaceae</taxon>
        <taxon>Penicillium</taxon>
    </lineage>
</organism>
<dbReference type="PROSITE" id="PS50235">
    <property type="entry name" value="USP_3"/>
    <property type="match status" value="1"/>
</dbReference>
<name>A0AAD6BX31_9EURO</name>
<feature type="region of interest" description="Disordered" evidence="3">
    <location>
        <begin position="2781"/>
        <end position="2811"/>
    </location>
</feature>
<dbReference type="CDD" id="cd02659">
    <property type="entry name" value="peptidase_C19C"/>
    <property type="match status" value="1"/>
</dbReference>
<gene>
    <name evidence="5" type="ORF">N7458_009225</name>
</gene>
<feature type="compositionally biased region" description="Basic and acidic residues" evidence="3">
    <location>
        <begin position="293"/>
        <end position="303"/>
    </location>
</feature>
<dbReference type="SUPFAM" id="SSF48371">
    <property type="entry name" value="ARM repeat"/>
    <property type="match status" value="1"/>
</dbReference>
<feature type="region of interest" description="Disordered" evidence="3">
    <location>
        <begin position="1640"/>
        <end position="1665"/>
    </location>
</feature>
<proteinExistence type="inferred from homology"/>
<feature type="compositionally biased region" description="Polar residues" evidence="3">
    <location>
        <begin position="217"/>
        <end position="227"/>
    </location>
</feature>
<dbReference type="Gene3D" id="2.160.10.10">
    <property type="entry name" value="Hexapeptide repeat proteins"/>
    <property type="match status" value="1"/>
</dbReference>
<dbReference type="SUPFAM" id="SSF51161">
    <property type="entry name" value="Trimeric LpxA-like enzymes"/>
    <property type="match status" value="1"/>
</dbReference>
<dbReference type="PANTHER" id="PTHR24006:SF827">
    <property type="entry name" value="UBIQUITIN CARBOXYL-TERMINAL HYDROLASE 34"/>
    <property type="match status" value="1"/>
</dbReference>
<dbReference type="PANTHER" id="PTHR24006">
    <property type="entry name" value="UBIQUITIN CARBOXYL-TERMINAL HYDROLASE"/>
    <property type="match status" value="1"/>
</dbReference>
<dbReference type="SUPFAM" id="SSF54001">
    <property type="entry name" value="Cysteine proteinases"/>
    <property type="match status" value="1"/>
</dbReference>
<dbReference type="Pfam" id="PF12030">
    <property type="entry name" value="DUF3517"/>
    <property type="match status" value="1"/>
</dbReference>
<dbReference type="Pfam" id="PF00443">
    <property type="entry name" value="UCH"/>
    <property type="match status" value="1"/>
</dbReference>
<protein>
    <recommendedName>
        <fullName evidence="4">USP domain-containing protein</fullName>
    </recommendedName>
</protein>
<dbReference type="GO" id="GO:0016407">
    <property type="term" value="F:acetyltransferase activity"/>
    <property type="evidence" value="ECO:0007669"/>
    <property type="project" value="InterPro"/>
</dbReference>
<feature type="region of interest" description="Disordered" evidence="3">
    <location>
        <begin position="250"/>
        <end position="415"/>
    </location>
</feature>
<dbReference type="GeneID" id="81602850"/>
<dbReference type="InterPro" id="IPR021905">
    <property type="entry name" value="DUF3517"/>
</dbReference>
<dbReference type="GO" id="GO:0016579">
    <property type="term" value="P:protein deubiquitination"/>
    <property type="evidence" value="ECO:0007669"/>
    <property type="project" value="InterPro"/>
</dbReference>